<dbReference type="InterPro" id="IPR052020">
    <property type="entry name" value="Cyclic_di-GMP/3'3'-cGAMP_PDE"/>
</dbReference>
<keyword evidence="4" id="KW-1185">Reference proteome</keyword>
<dbReference type="PROSITE" id="PS51832">
    <property type="entry name" value="HD_GYP"/>
    <property type="match status" value="1"/>
</dbReference>
<evidence type="ECO:0000256" key="1">
    <source>
        <dbReference type="SAM" id="MobiDB-lite"/>
    </source>
</evidence>
<evidence type="ECO:0000259" key="2">
    <source>
        <dbReference type="PROSITE" id="PS51832"/>
    </source>
</evidence>
<protein>
    <submittedName>
        <fullName evidence="3">HD domain-containing protein</fullName>
    </submittedName>
</protein>
<dbReference type="AlphaFoldDB" id="A0A1G7RE90"/>
<dbReference type="Proteomes" id="UP000198641">
    <property type="component" value="Unassembled WGS sequence"/>
</dbReference>
<dbReference type="STRING" id="284577.SAMN05216571_104189"/>
<sequence length="567" mass="62515">MAETTSEYEPVSSGRDIQDLLDVLSEPGGASLMLDKPGGQPLPVLLMDVRVDEALILDISAIREVAVGLKRGLGFRLLGQARSKLVRTPVLNIAQAYELEGRLLCEVPYPEQLEVLQRRDNFRAELNMSMEATVLLGKAQDREPLQGVLKNLSLEGALVALPLGSGAVLAAASSVIPLKLIFPNGSQLEVSGALRHDQSDHDRQVMLAGFEFIGCSPEQERQLWFFVREIEREAARRSRESASEAGAAKEPSPLFQSSERKPVRAASHQNEYATPMARRLSRLAAYLDNQLFALKQGRNLDSTQLSRHADRLLALLDEDREAVLFALVCMQHESLLVQHGLAVAVRLADIAGQHSMPRDLRKALLACAMVHDLGKALLPDDLRKAASLDQAQYRALQVHVESVMRSLAECNWLSRAVIQAVVGGANERLDGSGYPRGVKSEQLHELTRLMAVVDVVDAMGRERPDRAAWAIDAIYKYLLEQPQLFDQRWVQRYVRHFGVVPIGTLVRYAGGELAWVLRVDAQGQPSRVLLTEHIAAPEPKTLGAMLEGRALAQLGRPTEKLVVPVSD</sequence>
<dbReference type="Gene3D" id="1.10.3210.10">
    <property type="entry name" value="Hypothetical protein af1432"/>
    <property type="match status" value="1"/>
</dbReference>
<dbReference type="InterPro" id="IPR003607">
    <property type="entry name" value="HD/PDEase_dom"/>
</dbReference>
<dbReference type="InterPro" id="IPR009875">
    <property type="entry name" value="PilZ_domain"/>
</dbReference>
<dbReference type="PANTHER" id="PTHR45228">
    <property type="entry name" value="CYCLIC DI-GMP PHOSPHODIESTERASE TM_0186-RELATED"/>
    <property type="match status" value="1"/>
</dbReference>
<dbReference type="Gene3D" id="2.40.10.220">
    <property type="entry name" value="predicted glycosyltransferase like domains"/>
    <property type="match status" value="1"/>
</dbReference>
<dbReference type="SUPFAM" id="SSF109604">
    <property type="entry name" value="HD-domain/PDEase-like"/>
    <property type="match status" value="1"/>
</dbReference>
<dbReference type="CDD" id="cd00077">
    <property type="entry name" value="HDc"/>
    <property type="match status" value="1"/>
</dbReference>
<feature type="region of interest" description="Disordered" evidence="1">
    <location>
        <begin position="238"/>
        <end position="271"/>
    </location>
</feature>
<gene>
    <name evidence="3" type="ORF">SAMN05216571_104189</name>
</gene>
<dbReference type="InterPro" id="IPR037522">
    <property type="entry name" value="HD_GYP_dom"/>
</dbReference>
<proteinExistence type="predicted"/>
<dbReference type="SMART" id="SM00471">
    <property type="entry name" value="HDc"/>
    <property type="match status" value="1"/>
</dbReference>
<dbReference type="OrthoDB" id="9764808at2"/>
<accession>A0A1G7RE90</accession>
<dbReference type="GO" id="GO:0008081">
    <property type="term" value="F:phosphoric diester hydrolase activity"/>
    <property type="evidence" value="ECO:0007669"/>
    <property type="project" value="UniProtKB-ARBA"/>
</dbReference>
<evidence type="ECO:0000313" key="3">
    <source>
        <dbReference type="EMBL" id="SDG08489.1"/>
    </source>
</evidence>
<dbReference type="RefSeq" id="WP_092524802.1">
    <property type="nucleotide sequence ID" value="NZ_FNCI01000004.1"/>
</dbReference>
<name>A0A1G7RE90_9GAMM</name>
<dbReference type="Pfam" id="PF07238">
    <property type="entry name" value="PilZ"/>
    <property type="match status" value="1"/>
</dbReference>
<reference evidence="3 4" key="1">
    <citation type="submission" date="2016-10" db="EMBL/GenBank/DDBJ databases">
        <authorList>
            <person name="de Groot N.N."/>
        </authorList>
    </citation>
    <scope>NUCLEOTIDE SEQUENCE [LARGE SCALE GENOMIC DNA]</scope>
    <source>
        <strain evidence="3 4">BH539</strain>
    </source>
</reference>
<evidence type="ECO:0000313" key="4">
    <source>
        <dbReference type="Proteomes" id="UP000198641"/>
    </source>
</evidence>
<dbReference type="GO" id="GO:0035438">
    <property type="term" value="F:cyclic-di-GMP binding"/>
    <property type="evidence" value="ECO:0007669"/>
    <property type="project" value="InterPro"/>
</dbReference>
<organism evidence="3 4">
    <name type="scientific">Onishia taeanensis</name>
    <dbReference type="NCBI Taxonomy" id="284577"/>
    <lineage>
        <taxon>Bacteria</taxon>
        <taxon>Pseudomonadati</taxon>
        <taxon>Pseudomonadota</taxon>
        <taxon>Gammaproteobacteria</taxon>
        <taxon>Oceanospirillales</taxon>
        <taxon>Halomonadaceae</taxon>
        <taxon>Onishia</taxon>
    </lineage>
</organism>
<dbReference type="Pfam" id="PF13487">
    <property type="entry name" value="HD_5"/>
    <property type="match status" value="1"/>
</dbReference>
<feature type="domain" description="HD-GYP" evidence="2">
    <location>
        <begin position="316"/>
        <end position="510"/>
    </location>
</feature>
<dbReference type="EMBL" id="FNCI01000004">
    <property type="protein sequence ID" value="SDG08489.1"/>
    <property type="molecule type" value="Genomic_DNA"/>
</dbReference>